<sequence>MHSLSAKALVVVSSVFMSVGLTNCASTSASSGSSGSLGGRDISPEQRQLEILTEPTGDFYYGRRYFVSKTRFWGYVRKPRQPWSEAKLVMMNESVRPQPDRLPESGPSNARHGYDQNYDYKITGSYTGRKVYDPASNLFLPEFKASGYQVLDRQPGWLFSPKDTYDPHKITLVNKHVGLPTR</sequence>
<keyword evidence="1" id="KW-0732">Signal</keyword>
<organism evidence="2 3">
    <name type="scientific">Rubritalea spongiae</name>
    <dbReference type="NCBI Taxonomy" id="430797"/>
    <lineage>
        <taxon>Bacteria</taxon>
        <taxon>Pseudomonadati</taxon>
        <taxon>Verrucomicrobiota</taxon>
        <taxon>Verrucomicrobiia</taxon>
        <taxon>Verrucomicrobiales</taxon>
        <taxon>Rubritaleaceae</taxon>
        <taxon>Rubritalea</taxon>
    </lineage>
</organism>
<dbReference type="Proteomes" id="UP001597297">
    <property type="component" value="Unassembled WGS sequence"/>
</dbReference>
<evidence type="ECO:0000256" key="1">
    <source>
        <dbReference type="SAM" id="SignalP"/>
    </source>
</evidence>
<evidence type="ECO:0000313" key="3">
    <source>
        <dbReference type="Proteomes" id="UP001597297"/>
    </source>
</evidence>
<name>A0ABW5E289_9BACT</name>
<evidence type="ECO:0000313" key="2">
    <source>
        <dbReference type="EMBL" id="MFD2275525.1"/>
    </source>
</evidence>
<dbReference type="EMBL" id="JBHUJC010000010">
    <property type="protein sequence ID" value="MFD2275525.1"/>
    <property type="molecule type" value="Genomic_DNA"/>
</dbReference>
<gene>
    <name evidence="2" type="ORF">ACFSQZ_03495</name>
</gene>
<comment type="caution">
    <text evidence="2">The sequence shown here is derived from an EMBL/GenBank/DDBJ whole genome shotgun (WGS) entry which is preliminary data.</text>
</comment>
<keyword evidence="3" id="KW-1185">Reference proteome</keyword>
<feature type="signal peptide" evidence="1">
    <location>
        <begin position="1"/>
        <end position="17"/>
    </location>
</feature>
<accession>A0ABW5E289</accession>
<proteinExistence type="predicted"/>
<reference evidence="3" key="1">
    <citation type="journal article" date="2019" name="Int. J. Syst. Evol. Microbiol.">
        <title>The Global Catalogue of Microorganisms (GCM) 10K type strain sequencing project: providing services to taxonomists for standard genome sequencing and annotation.</title>
        <authorList>
            <consortium name="The Broad Institute Genomics Platform"/>
            <consortium name="The Broad Institute Genome Sequencing Center for Infectious Disease"/>
            <person name="Wu L."/>
            <person name="Ma J."/>
        </authorList>
    </citation>
    <scope>NUCLEOTIDE SEQUENCE [LARGE SCALE GENOMIC DNA]</scope>
    <source>
        <strain evidence="3">JCM 16545</strain>
    </source>
</reference>
<evidence type="ECO:0008006" key="4">
    <source>
        <dbReference type="Google" id="ProtNLM"/>
    </source>
</evidence>
<protein>
    <recommendedName>
        <fullName evidence="4">YARHG domain-containing protein</fullName>
    </recommendedName>
</protein>
<dbReference type="RefSeq" id="WP_377092748.1">
    <property type="nucleotide sequence ID" value="NZ_JBHSJM010000001.1"/>
</dbReference>
<feature type="chain" id="PRO_5046873443" description="YARHG domain-containing protein" evidence="1">
    <location>
        <begin position="18"/>
        <end position="182"/>
    </location>
</feature>